<proteinExistence type="predicted"/>
<keyword evidence="2" id="KW-1185">Reference proteome</keyword>
<dbReference type="EMBL" id="CM037615">
    <property type="protein sequence ID" value="KAH8012870.1"/>
    <property type="molecule type" value="Genomic_DNA"/>
</dbReference>
<reference evidence="1" key="1">
    <citation type="submission" date="2021-08" db="EMBL/GenBank/DDBJ databases">
        <title>The first chromosome-level gecko genome reveals the dynamic sex chromosomes of Neotropical dwarf geckos (Sphaerodactylidae: Sphaerodactylus).</title>
        <authorList>
            <person name="Pinto B.J."/>
            <person name="Keating S.E."/>
            <person name="Gamble T."/>
        </authorList>
    </citation>
    <scope>NUCLEOTIDE SEQUENCE</scope>
    <source>
        <strain evidence="1">TG3544</strain>
    </source>
</reference>
<comment type="caution">
    <text evidence="1">The sequence shown here is derived from an EMBL/GenBank/DDBJ whole genome shotgun (WGS) entry which is preliminary data.</text>
</comment>
<accession>A0ACB8G092</accession>
<evidence type="ECO:0000313" key="1">
    <source>
        <dbReference type="EMBL" id="KAH8012870.1"/>
    </source>
</evidence>
<sequence>MAIPRVIQAPDIGSWRRKHVRTRRRGSNRAPRAKPAAAQTRVFAASLLGSKIRSAQWEVSKDDLRSPGLGAQISERGRLHNHPARILLNSGQCTAVQISICFIADLDQATQMSGRVPQEEEGNSVKSQEKEELNQKIREQKVVVDELSNLKKNRRVSKPLLPFPLRRQKRLPSIGLGVILSGFKE</sequence>
<name>A0ACB8G092_9SAUR</name>
<protein>
    <submittedName>
        <fullName evidence="1">Uncharacterized protein</fullName>
    </submittedName>
</protein>
<evidence type="ECO:0000313" key="2">
    <source>
        <dbReference type="Proteomes" id="UP000827872"/>
    </source>
</evidence>
<dbReference type="Proteomes" id="UP000827872">
    <property type="component" value="Linkage Group LG02"/>
</dbReference>
<organism evidence="1 2">
    <name type="scientific">Sphaerodactylus townsendi</name>
    <dbReference type="NCBI Taxonomy" id="933632"/>
    <lineage>
        <taxon>Eukaryota</taxon>
        <taxon>Metazoa</taxon>
        <taxon>Chordata</taxon>
        <taxon>Craniata</taxon>
        <taxon>Vertebrata</taxon>
        <taxon>Euteleostomi</taxon>
        <taxon>Lepidosauria</taxon>
        <taxon>Squamata</taxon>
        <taxon>Bifurcata</taxon>
        <taxon>Gekkota</taxon>
        <taxon>Sphaerodactylidae</taxon>
        <taxon>Sphaerodactylus</taxon>
    </lineage>
</organism>
<gene>
    <name evidence="1" type="ORF">K3G42_004731</name>
</gene>